<name>A0ABT1Z5N2_9ACTN</name>
<evidence type="ECO:0000313" key="3">
    <source>
        <dbReference type="Proteomes" id="UP001204320"/>
    </source>
</evidence>
<organism evidence="2 3">
    <name type="scientific">Tractidigestivibacter montrealensis</name>
    <dbReference type="NCBI Taxonomy" id="2972466"/>
    <lineage>
        <taxon>Bacteria</taxon>
        <taxon>Bacillati</taxon>
        <taxon>Actinomycetota</taxon>
        <taxon>Coriobacteriia</taxon>
        <taxon>Coriobacteriales</taxon>
        <taxon>Atopobiaceae</taxon>
        <taxon>Tractidigestivibacter</taxon>
    </lineage>
</organism>
<evidence type="ECO:0000256" key="1">
    <source>
        <dbReference type="SAM" id="Phobius"/>
    </source>
</evidence>
<dbReference type="Proteomes" id="UP001204320">
    <property type="component" value="Unassembled WGS sequence"/>
</dbReference>
<dbReference type="EMBL" id="JANSKA010000001">
    <property type="protein sequence ID" value="MCR9035514.1"/>
    <property type="molecule type" value="Genomic_DNA"/>
</dbReference>
<protein>
    <recommendedName>
        <fullName evidence="4">SGNH/GDSL hydrolase family protein</fullName>
    </recommendedName>
</protein>
<proteinExistence type="predicted"/>
<gene>
    <name evidence="2" type="ORF">NVS32_00880</name>
</gene>
<accession>A0ABT1Z5N2</accession>
<dbReference type="RefSeq" id="WP_147335497.1">
    <property type="nucleotide sequence ID" value="NZ_JANSKA010000001.1"/>
</dbReference>
<keyword evidence="3" id="KW-1185">Reference proteome</keyword>
<dbReference type="SUPFAM" id="SSF52266">
    <property type="entry name" value="SGNH hydrolase"/>
    <property type="match status" value="1"/>
</dbReference>
<reference evidence="2 3" key="1">
    <citation type="submission" date="2022-08" db="EMBL/GenBank/DDBJ databases">
        <title>Tractidigestivibacter montrealensis type strain KD21.</title>
        <authorList>
            <person name="Diop K."/>
            <person name="Richard C."/>
            <person name="Routy B."/>
        </authorList>
    </citation>
    <scope>NUCLEOTIDE SEQUENCE [LARGE SCALE GENOMIC DNA]</scope>
    <source>
        <strain evidence="2 3">KD21</strain>
    </source>
</reference>
<sequence>MTSRRADNGTPKRPRSVLRRVVETLVIFGIVVGLDVLLVYALFPFGSTSEVVWSEYAAAANQDIDTVIVGSSTGQRCIDPNVLDGALGTSTFSLATPAQPIENTYLSVSEAISSHHVRRVIMGVDYETMSLDPWDKGTVTFVQAKAAHESLPKAIGDYAWLLTMPGFPSTTKFLEVLFPWTLAHVKGGVGSIADNVRMRLDGTTTIEAAEVRDSAWTYVGKGYGNYSYQLDTSKAREAMSPTQHGIADFTDANMATLQKIVDLCRENDVQLVVVATPRPAFNVLCYGEKYPEQMARMRDAVESGGGVYLDANLLKASYYAPTAEDFADGEHLNATGAEGFSAKLADYLGRPDAGEDVSGLSYSYDDWSEYLASIDYISAVTLDGSVEDGMATLCATPYTGTNVQVEYQFCLCDAGGNVTGVLRDWSSDATVTCAVPADGSLTVRVNTRQVGSSADFERYCMWSSAH</sequence>
<evidence type="ECO:0000313" key="2">
    <source>
        <dbReference type="EMBL" id="MCR9035514.1"/>
    </source>
</evidence>
<comment type="caution">
    <text evidence="2">The sequence shown here is derived from an EMBL/GenBank/DDBJ whole genome shotgun (WGS) entry which is preliminary data.</text>
</comment>
<keyword evidence="1" id="KW-0812">Transmembrane</keyword>
<evidence type="ECO:0008006" key="4">
    <source>
        <dbReference type="Google" id="ProtNLM"/>
    </source>
</evidence>
<feature type="transmembrane region" description="Helical" evidence="1">
    <location>
        <begin position="21"/>
        <end position="43"/>
    </location>
</feature>
<keyword evidence="1" id="KW-1133">Transmembrane helix</keyword>
<keyword evidence="1" id="KW-0472">Membrane</keyword>